<name>A0A7K5AD08_9AVES</name>
<dbReference type="AlphaFoldDB" id="A0A7K5AD08"/>
<evidence type="ECO:0000256" key="1">
    <source>
        <dbReference type="SAM" id="Phobius"/>
    </source>
</evidence>
<feature type="non-terminal residue" evidence="2">
    <location>
        <position position="297"/>
    </location>
</feature>
<dbReference type="EMBL" id="VYZI01001765">
    <property type="protein sequence ID" value="NWR81593.1"/>
    <property type="molecule type" value="Genomic_DNA"/>
</dbReference>
<dbReference type="Pfam" id="PF00429">
    <property type="entry name" value="TLV_coat"/>
    <property type="match status" value="1"/>
</dbReference>
<dbReference type="PANTHER" id="PTHR10424">
    <property type="entry name" value="VIRAL ENVELOPE PROTEIN"/>
    <property type="match status" value="1"/>
</dbReference>
<dbReference type="InterPro" id="IPR018154">
    <property type="entry name" value="TLV/ENV_coat_polyprotein"/>
</dbReference>
<protein>
    <submittedName>
        <fullName evidence="2">ENV1 protein</fullName>
    </submittedName>
</protein>
<sequence>KEHLCETITKARREDNPAKWLIPAKNTKWICSETGLSSCISLKIFNETSDYCIQVAVIPKIVYHPNEYVYEVQTTPVHHLQKQEPFTALTVAVLMTMGAAGIGTGITSLVKQTKEFNSLRIAVDEDLARIEQSISALEKSVRSLSEVVLQNRRGLDLLFLQQGGLCAALQEECCIYADHTGVVRDTMTQLREGLEKRKREREAQQSWYETWFNSSPWLTTLLSTIAGPIILLILGLTFGPCIFNKILELVKGRLEAAHLMLIRAKYEPISEDPEIGESLALSHQELKRFDEQNKEKE</sequence>
<accession>A0A7K5AD08</accession>
<evidence type="ECO:0000313" key="2">
    <source>
        <dbReference type="EMBL" id="NWR81593.1"/>
    </source>
</evidence>
<feature type="transmembrane region" description="Helical" evidence="1">
    <location>
        <begin position="86"/>
        <end position="110"/>
    </location>
</feature>
<keyword evidence="1" id="KW-0812">Transmembrane</keyword>
<evidence type="ECO:0000313" key="3">
    <source>
        <dbReference type="Proteomes" id="UP000517892"/>
    </source>
</evidence>
<dbReference type="SUPFAM" id="SSF58069">
    <property type="entry name" value="Virus ectodomain"/>
    <property type="match status" value="1"/>
</dbReference>
<gene>
    <name evidence="2" type="primary">Env1_3</name>
    <name evidence="2" type="ORF">CENUNI_R15236</name>
</gene>
<feature type="transmembrane region" description="Helical" evidence="1">
    <location>
        <begin position="217"/>
        <end position="243"/>
    </location>
</feature>
<comment type="caution">
    <text evidence="2">The sequence shown here is derived from an EMBL/GenBank/DDBJ whole genome shotgun (WGS) entry which is preliminary data.</text>
</comment>
<feature type="non-terminal residue" evidence="2">
    <location>
        <position position="1"/>
    </location>
</feature>
<dbReference type="PANTHER" id="PTHR10424:SF82">
    <property type="entry name" value="ENVELOPE GLYCOPROTEIN-RELATED"/>
    <property type="match status" value="1"/>
</dbReference>
<proteinExistence type="predicted"/>
<dbReference type="OrthoDB" id="9633697at2759"/>
<dbReference type="Gene3D" id="1.10.287.210">
    <property type="match status" value="1"/>
</dbReference>
<dbReference type="Proteomes" id="UP000517892">
    <property type="component" value="Unassembled WGS sequence"/>
</dbReference>
<reference evidence="2 3" key="1">
    <citation type="submission" date="2019-09" db="EMBL/GenBank/DDBJ databases">
        <title>Bird 10,000 Genomes (B10K) Project - Family phase.</title>
        <authorList>
            <person name="Zhang G."/>
        </authorList>
    </citation>
    <scope>NUCLEOTIDE SEQUENCE [LARGE SCALE GENOMIC DNA]</scope>
    <source>
        <strain evidence="2">B10K-DU-017-25</strain>
        <tissue evidence="2">Mixed tissue sample</tissue>
    </source>
</reference>
<keyword evidence="1" id="KW-0472">Membrane</keyword>
<dbReference type="CDD" id="cd09851">
    <property type="entry name" value="HTLV-1-like_HR1-HR2"/>
    <property type="match status" value="1"/>
</dbReference>
<keyword evidence="1" id="KW-1133">Transmembrane helix</keyword>
<organism evidence="2 3">
    <name type="scientific">Centropus unirufus</name>
    <dbReference type="NCBI Taxonomy" id="1118519"/>
    <lineage>
        <taxon>Eukaryota</taxon>
        <taxon>Metazoa</taxon>
        <taxon>Chordata</taxon>
        <taxon>Craniata</taxon>
        <taxon>Vertebrata</taxon>
        <taxon>Euteleostomi</taxon>
        <taxon>Archelosauria</taxon>
        <taxon>Archosauria</taxon>
        <taxon>Dinosauria</taxon>
        <taxon>Saurischia</taxon>
        <taxon>Theropoda</taxon>
        <taxon>Coelurosauria</taxon>
        <taxon>Aves</taxon>
        <taxon>Neognathae</taxon>
        <taxon>Neoaves</taxon>
        <taxon>Otidimorphae</taxon>
        <taxon>Cuculiformes</taxon>
        <taxon>Centropidae</taxon>
        <taxon>Centropus</taxon>
    </lineage>
</organism>
<keyword evidence="3" id="KW-1185">Reference proteome</keyword>